<dbReference type="SMART" id="SM00184">
    <property type="entry name" value="RING"/>
    <property type="match status" value="1"/>
</dbReference>
<dbReference type="PANTHER" id="PTHR45969:SF33">
    <property type="entry name" value="RING ZINC FINGER PROTEIN-RELATED"/>
    <property type="match status" value="1"/>
</dbReference>
<proteinExistence type="predicted"/>
<evidence type="ECO:0000256" key="5">
    <source>
        <dbReference type="SAM" id="Phobius"/>
    </source>
</evidence>
<feature type="transmembrane region" description="Helical" evidence="5">
    <location>
        <begin position="15"/>
        <end position="37"/>
    </location>
</feature>
<evidence type="ECO:0000259" key="6">
    <source>
        <dbReference type="PROSITE" id="PS50089"/>
    </source>
</evidence>
<reference evidence="7 8" key="1">
    <citation type="submission" date="2024-01" db="EMBL/GenBank/DDBJ databases">
        <title>The complete chloroplast genome sequence of Lithospermum erythrorhizon: insights into the phylogenetic relationship among Boraginaceae species and the maternal lineages of purple gromwells.</title>
        <authorList>
            <person name="Okada T."/>
            <person name="Watanabe K."/>
        </authorList>
    </citation>
    <scope>NUCLEOTIDE SEQUENCE [LARGE SCALE GENOMIC DNA]</scope>
</reference>
<feature type="domain" description="RING-type" evidence="6">
    <location>
        <begin position="84"/>
        <end position="127"/>
    </location>
</feature>
<keyword evidence="1" id="KW-0479">Metal-binding</keyword>
<evidence type="ECO:0000256" key="4">
    <source>
        <dbReference type="PROSITE-ProRule" id="PRU00175"/>
    </source>
</evidence>
<keyword evidence="5" id="KW-1133">Transmembrane helix</keyword>
<dbReference type="Gene3D" id="3.30.40.10">
    <property type="entry name" value="Zinc/RING finger domain, C3HC4 (zinc finger)"/>
    <property type="match status" value="1"/>
</dbReference>
<dbReference type="Proteomes" id="UP001454036">
    <property type="component" value="Unassembled WGS sequence"/>
</dbReference>
<dbReference type="SUPFAM" id="SSF57850">
    <property type="entry name" value="RING/U-box"/>
    <property type="match status" value="1"/>
</dbReference>
<dbReference type="Pfam" id="PF13639">
    <property type="entry name" value="zf-RING_2"/>
    <property type="match status" value="1"/>
</dbReference>
<dbReference type="PROSITE" id="PS50089">
    <property type="entry name" value="ZF_RING_2"/>
    <property type="match status" value="1"/>
</dbReference>
<evidence type="ECO:0000313" key="7">
    <source>
        <dbReference type="EMBL" id="GAA0141323.1"/>
    </source>
</evidence>
<protein>
    <recommendedName>
        <fullName evidence="6">RING-type domain-containing protein</fullName>
    </recommendedName>
</protein>
<dbReference type="InterPro" id="IPR001841">
    <property type="entry name" value="Znf_RING"/>
</dbReference>
<dbReference type="AlphaFoldDB" id="A0AAV3NQS3"/>
<dbReference type="PANTHER" id="PTHR45969">
    <property type="entry name" value="RING ZINC FINGER PROTEIN-RELATED"/>
    <property type="match status" value="1"/>
</dbReference>
<evidence type="ECO:0000256" key="1">
    <source>
        <dbReference type="ARBA" id="ARBA00022723"/>
    </source>
</evidence>
<evidence type="ECO:0000313" key="8">
    <source>
        <dbReference type="Proteomes" id="UP001454036"/>
    </source>
</evidence>
<dbReference type="GO" id="GO:0016567">
    <property type="term" value="P:protein ubiquitination"/>
    <property type="evidence" value="ECO:0007669"/>
    <property type="project" value="TreeGrafter"/>
</dbReference>
<accession>A0AAV3NQS3</accession>
<keyword evidence="2 4" id="KW-0863">Zinc-finger</keyword>
<dbReference type="EMBL" id="BAABME010000271">
    <property type="protein sequence ID" value="GAA0141323.1"/>
    <property type="molecule type" value="Genomic_DNA"/>
</dbReference>
<keyword evidence="8" id="KW-1185">Reference proteome</keyword>
<keyword evidence="5" id="KW-0812">Transmembrane</keyword>
<name>A0AAV3NQS3_LITER</name>
<dbReference type="GO" id="GO:0061630">
    <property type="term" value="F:ubiquitin protein ligase activity"/>
    <property type="evidence" value="ECO:0007669"/>
    <property type="project" value="TreeGrafter"/>
</dbReference>
<keyword evidence="3" id="KW-0862">Zinc</keyword>
<evidence type="ECO:0000256" key="2">
    <source>
        <dbReference type="ARBA" id="ARBA00022771"/>
    </source>
</evidence>
<organism evidence="7 8">
    <name type="scientific">Lithospermum erythrorhizon</name>
    <name type="common">Purple gromwell</name>
    <name type="synonym">Lithospermum officinale var. erythrorhizon</name>
    <dbReference type="NCBI Taxonomy" id="34254"/>
    <lineage>
        <taxon>Eukaryota</taxon>
        <taxon>Viridiplantae</taxon>
        <taxon>Streptophyta</taxon>
        <taxon>Embryophyta</taxon>
        <taxon>Tracheophyta</taxon>
        <taxon>Spermatophyta</taxon>
        <taxon>Magnoliopsida</taxon>
        <taxon>eudicotyledons</taxon>
        <taxon>Gunneridae</taxon>
        <taxon>Pentapetalae</taxon>
        <taxon>asterids</taxon>
        <taxon>lamiids</taxon>
        <taxon>Boraginales</taxon>
        <taxon>Boraginaceae</taxon>
        <taxon>Boraginoideae</taxon>
        <taxon>Lithospermeae</taxon>
        <taxon>Lithospermum</taxon>
    </lineage>
</organism>
<dbReference type="GO" id="GO:0008270">
    <property type="term" value="F:zinc ion binding"/>
    <property type="evidence" value="ECO:0007669"/>
    <property type="project" value="UniProtKB-KW"/>
</dbReference>
<gene>
    <name evidence="7" type="ORF">LIER_02493</name>
</gene>
<comment type="caution">
    <text evidence="7">The sequence shown here is derived from an EMBL/GenBank/DDBJ whole genome shotgun (WGS) entry which is preliminary data.</text>
</comment>
<evidence type="ECO:0000256" key="3">
    <source>
        <dbReference type="ARBA" id="ARBA00022833"/>
    </source>
</evidence>
<dbReference type="InterPro" id="IPR013083">
    <property type="entry name" value="Znf_RING/FYVE/PHD"/>
</dbReference>
<sequence>MGFPLGCTDLFLPKLLLHALTFLTFWRTFISIFLNFLGLGDFLDPEISIHQEPSLENHSIGTILIREMLPVVKFSDVIEPPESCIVCLHEFDSDDEVRRLMNCRHVFHKCCLDRWLFHYHKTCPLCRTPFIPEDLEDGFNEKLWVASGISDYYGDYSEITSSL</sequence>
<keyword evidence="5" id="KW-0472">Membrane</keyword>